<evidence type="ECO:0000256" key="2">
    <source>
        <dbReference type="ARBA" id="ARBA00004240"/>
    </source>
</evidence>
<evidence type="ECO:0000256" key="30">
    <source>
        <dbReference type="ARBA" id="ARBA00046983"/>
    </source>
</evidence>
<dbReference type="GO" id="GO:0005886">
    <property type="term" value="C:plasma membrane"/>
    <property type="evidence" value="ECO:0007669"/>
    <property type="project" value="UniProtKB-SubCell"/>
</dbReference>
<dbReference type="Gene3D" id="4.10.410.10">
    <property type="entry name" value="Pancreatic trypsin inhibitor Kunitz domain"/>
    <property type="match status" value="2"/>
</dbReference>
<keyword evidence="12" id="KW-0272">Extracellular matrix</keyword>
<evidence type="ECO:0000313" key="35">
    <source>
        <dbReference type="Proteomes" id="UP000694562"/>
    </source>
</evidence>
<evidence type="ECO:0000256" key="13">
    <source>
        <dbReference type="ARBA" id="ARBA00022685"/>
    </source>
</evidence>
<dbReference type="Pfam" id="PF00061">
    <property type="entry name" value="Lipocalin"/>
    <property type="match status" value="1"/>
</dbReference>
<evidence type="ECO:0000259" key="33">
    <source>
        <dbReference type="PROSITE" id="PS50279"/>
    </source>
</evidence>
<evidence type="ECO:0000256" key="31">
    <source>
        <dbReference type="ARBA" id="ARBA00047015"/>
    </source>
</evidence>
<evidence type="ECO:0000256" key="17">
    <source>
        <dbReference type="ARBA" id="ARBA00022792"/>
    </source>
</evidence>
<keyword evidence="13" id="KW-0165">Cleavage on pair of basic residues</keyword>
<comment type="subunit">
    <text evidence="29">Monomer. Also occurs as a complex with tryptase in mast cells.</text>
</comment>
<feature type="compositionally biased region" description="Low complexity" evidence="32">
    <location>
        <begin position="27"/>
        <end position="39"/>
    </location>
</feature>
<evidence type="ECO:0000256" key="32">
    <source>
        <dbReference type="SAM" id="MobiDB-lite"/>
    </source>
</evidence>
<comment type="subunit">
    <text evidence="31">Monomer. Homodimer. In plasma, it occurs as a monomer or dimer and in covalently-linked complexes with immunoglobulin A (IgA), ALB/albumin and F2/prothrombin. Chromophore-bound alpha-1-microglobulin interacts with the constant region of immunoglobulin A. Chromophore-bound alpha-1-microglobulin interacts with ALB with molar ratio 2:1 and 1:1; this interaction does not prevent fatty acid binding to ALB. Interacts with F2/prothrombin (via N-terminus) with molar ratio 2:1 and 1:1; this interaction does not prevent the activation of prothrombin to thrombin. Interacts with NDUFAB1, a subunit of mitochondrial complex I. Interacts with FN1.</text>
</comment>
<dbReference type="PRINTS" id="PR00179">
    <property type="entry name" value="LIPOCALIN"/>
</dbReference>
<dbReference type="GO" id="GO:0005743">
    <property type="term" value="C:mitochondrial inner membrane"/>
    <property type="evidence" value="ECO:0007669"/>
    <property type="project" value="UniProtKB-SubCell"/>
</dbReference>
<evidence type="ECO:0000256" key="9">
    <source>
        <dbReference type="ARBA" id="ARBA00022475"/>
    </source>
</evidence>
<dbReference type="SUPFAM" id="SSF57362">
    <property type="entry name" value="BPTI-like"/>
    <property type="match status" value="2"/>
</dbReference>
<evidence type="ECO:0000256" key="1">
    <source>
        <dbReference type="ARBA" id="ARBA00004202"/>
    </source>
</evidence>
<evidence type="ECO:0000256" key="27">
    <source>
        <dbReference type="ARBA" id="ARBA00023242"/>
    </source>
</evidence>
<keyword evidence="35" id="KW-1185">Reference proteome</keyword>
<evidence type="ECO:0000256" key="16">
    <source>
        <dbReference type="ARBA" id="ARBA00022737"/>
    </source>
</evidence>
<keyword evidence="21" id="KW-0157">Chromophore</keyword>
<dbReference type="FunFam" id="2.40.128.20:FF:000007">
    <property type="entry name" value="Alpha-1-microglobulin/bikunin precursor"/>
    <property type="match status" value="1"/>
</dbReference>
<comment type="function">
    <text evidence="28">Kunitz-type serine protease inhibitor. Has high catalytic efficiency for F10/blood coagulation factor Xa and may act as an anticoagulant by inhibiting prothrombin activation. Inhibits trypsin and mast cell CMA1/chymase and tryptase proteases.</text>
</comment>
<dbReference type="InterPro" id="IPR029856">
    <property type="entry name" value="AMBP"/>
</dbReference>
<keyword evidence="15" id="KW-0732">Signal</keyword>
<protein>
    <recommendedName>
        <fullName evidence="8">Protein AMBP</fullName>
    </recommendedName>
</protein>
<evidence type="ECO:0000256" key="15">
    <source>
        <dbReference type="ARBA" id="ARBA00022729"/>
    </source>
</evidence>
<comment type="similarity">
    <text evidence="7">In the N-terminal section; belongs to the calycin superfamily. Lipocalin family.</text>
</comment>
<evidence type="ECO:0000256" key="4">
    <source>
        <dbReference type="ARBA" id="ARBA00004514"/>
    </source>
</evidence>
<dbReference type="InterPro" id="IPR012674">
    <property type="entry name" value="Calycin"/>
</dbReference>
<evidence type="ECO:0000256" key="10">
    <source>
        <dbReference type="ARBA" id="ARBA00022490"/>
    </source>
</evidence>
<dbReference type="Ensembl" id="ENSFTIT00000000699.1">
    <property type="protein sequence ID" value="ENSFTIP00000000664.1"/>
    <property type="gene ID" value="ENSFTIG00000000468.1"/>
</dbReference>
<dbReference type="CDD" id="cd22597">
    <property type="entry name" value="Kunitz_bikunin_2-like"/>
    <property type="match status" value="1"/>
</dbReference>
<comment type="subcellular location">
    <subcellularLocation>
        <location evidence="1">Cell membrane</location>
        <topology evidence="1">Peripheral membrane protein</topology>
    </subcellularLocation>
    <subcellularLocation>
        <location evidence="4">Cytoplasm</location>
        <location evidence="4">Cytosol</location>
    </subcellularLocation>
    <subcellularLocation>
        <location evidence="2">Endoplasmic reticulum</location>
    </subcellularLocation>
    <subcellularLocation>
        <location evidence="6">Mitochondrion inner membrane</location>
        <topology evidence="6">Peripheral membrane protein</topology>
    </subcellularLocation>
    <subcellularLocation>
        <location evidence="5">Nucleus membrane</location>
        <topology evidence="5">Peripheral membrane protein</topology>
    </subcellularLocation>
    <subcellularLocation>
        <location evidence="3">Secreted</location>
        <location evidence="3">Extracellular space</location>
        <location evidence="3">Extracellular matrix</location>
    </subcellularLocation>
</comment>
<evidence type="ECO:0000256" key="23">
    <source>
        <dbReference type="ARBA" id="ARBA00023128"/>
    </source>
</evidence>
<reference evidence="34" key="1">
    <citation type="submission" date="2025-08" db="UniProtKB">
        <authorList>
            <consortium name="Ensembl"/>
        </authorList>
    </citation>
    <scope>IDENTIFICATION</scope>
</reference>
<comment type="subunit">
    <text evidence="30">I-alpha-I plasma protease inhibitors are assembled from one or two heavy chains (HC) and one light chain, bikunin. Inter-alpha-inhibitor (I-alpha-I) is composed of ITIH1/HC1, ITIH2/HC2 and bikunin, and pre-alpha-inhibitor (P-alpha-I) of ITIH3/HC3 and bikunin. Interacts with TNFAIP6 (via Link domain).</text>
</comment>
<dbReference type="PRINTS" id="PR01215">
    <property type="entry name" value="A1MCGLOBULIN"/>
</dbReference>
<keyword evidence="19" id="KW-0722">Serine protease inhibitor</keyword>
<dbReference type="PROSITE" id="PS50279">
    <property type="entry name" value="BPTI_KUNITZ_2"/>
    <property type="match status" value="2"/>
</dbReference>
<dbReference type="GO" id="GO:0005829">
    <property type="term" value="C:cytosol"/>
    <property type="evidence" value="ECO:0007669"/>
    <property type="project" value="UniProtKB-SubCell"/>
</dbReference>
<dbReference type="PANTHER" id="PTHR46676">
    <property type="entry name" value="PROTEIN AMBP"/>
    <property type="match status" value="1"/>
</dbReference>
<reference evidence="34" key="2">
    <citation type="submission" date="2025-09" db="UniProtKB">
        <authorList>
            <consortium name="Ensembl"/>
        </authorList>
    </citation>
    <scope>IDENTIFICATION</scope>
</reference>
<dbReference type="SUPFAM" id="SSF52540">
    <property type="entry name" value="P-loop containing nucleoside triphosphate hydrolases"/>
    <property type="match status" value="1"/>
</dbReference>
<keyword evidence="16" id="KW-0677">Repeat</keyword>
<dbReference type="InterPro" id="IPR027417">
    <property type="entry name" value="P-loop_NTPase"/>
</dbReference>
<dbReference type="GO" id="GO:0005783">
    <property type="term" value="C:endoplasmic reticulum"/>
    <property type="evidence" value="ECO:0007669"/>
    <property type="project" value="UniProtKB-SubCell"/>
</dbReference>
<dbReference type="GO" id="GO:0005576">
    <property type="term" value="C:extracellular region"/>
    <property type="evidence" value="ECO:0007669"/>
    <property type="project" value="UniProtKB-ARBA"/>
</dbReference>
<keyword evidence="24" id="KW-0472">Membrane</keyword>
<evidence type="ECO:0000256" key="5">
    <source>
        <dbReference type="ARBA" id="ARBA00004617"/>
    </source>
</evidence>
<evidence type="ECO:0000256" key="28">
    <source>
        <dbReference type="ARBA" id="ARBA00029383"/>
    </source>
</evidence>
<feature type="compositionally biased region" description="Pro residues" evidence="32">
    <location>
        <begin position="40"/>
        <end position="54"/>
    </location>
</feature>
<evidence type="ECO:0000256" key="18">
    <source>
        <dbReference type="ARBA" id="ARBA00022824"/>
    </source>
</evidence>
<evidence type="ECO:0000256" key="24">
    <source>
        <dbReference type="ARBA" id="ARBA00023136"/>
    </source>
</evidence>
<evidence type="ECO:0000256" key="7">
    <source>
        <dbReference type="ARBA" id="ARBA00008238"/>
    </source>
</evidence>
<evidence type="ECO:0000256" key="19">
    <source>
        <dbReference type="ARBA" id="ARBA00022900"/>
    </source>
</evidence>
<evidence type="ECO:0000256" key="11">
    <source>
        <dbReference type="ARBA" id="ARBA00022525"/>
    </source>
</evidence>
<feature type="domain" description="BPTI/Kunitz inhibitor" evidence="33">
    <location>
        <begin position="313"/>
        <end position="363"/>
    </location>
</feature>
<keyword evidence="18" id="KW-0256">Endoplasmic reticulum</keyword>
<dbReference type="GO" id="GO:0031965">
    <property type="term" value="C:nuclear membrane"/>
    <property type="evidence" value="ECO:0007669"/>
    <property type="project" value="UniProtKB-SubCell"/>
</dbReference>
<dbReference type="PANTHER" id="PTHR46676:SF1">
    <property type="entry name" value="PROTEIN AMBP"/>
    <property type="match status" value="1"/>
</dbReference>
<dbReference type="GO" id="GO:0016491">
    <property type="term" value="F:oxidoreductase activity"/>
    <property type="evidence" value="ECO:0007669"/>
    <property type="project" value="UniProtKB-KW"/>
</dbReference>
<keyword evidence="26" id="KW-0325">Glycoprotein</keyword>
<accession>A0A8C4TT22</accession>
<evidence type="ECO:0000256" key="12">
    <source>
        <dbReference type="ARBA" id="ARBA00022530"/>
    </source>
</evidence>
<keyword evidence="20" id="KW-0654">Proteoglycan</keyword>
<dbReference type="InterPro" id="IPR002968">
    <property type="entry name" value="A1-microglobln"/>
</dbReference>
<feature type="domain" description="BPTI/Kunitz inhibitor" evidence="33">
    <location>
        <begin position="369"/>
        <end position="419"/>
    </location>
</feature>
<keyword evidence="10" id="KW-0963">Cytoplasm</keyword>
<dbReference type="Gene3D" id="3.40.50.300">
    <property type="entry name" value="P-loop containing nucleotide triphosphate hydrolases"/>
    <property type="match status" value="1"/>
</dbReference>
<dbReference type="Proteomes" id="UP000694562">
    <property type="component" value="Unplaced"/>
</dbReference>
<keyword evidence="23" id="KW-0496">Mitochondrion</keyword>
<dbReference type="InterPro" id="IPR020901">
    <property type="entry name" value="Prtase_inh_Kunz-CS"/>
</dbReference>
<evidence type="ECO:0000256" key="6">
    <source>
        <dbReference type="ARBA" id="ARBA00004637"/>
    </source>
</evidence>
<evidence type="ECO:0000256" key="3">
    <source>
        <dbReference type="ARBA" id="ARBA00004498"/>
    </source>
</evidence>
<dbReference type="PROSITE" id="PS00280">
    <property type="entry name" value="BPTI_KUNITZ_1"/>
    <property type="match status" value="2"/>
</dbReference>
<dbReference type="AlphaFoldDB" id="A0A8C4TT22"/>
<evidence type="ECO:0000256" key="25">
    <source>
        <dbReference type="ARBA" id="ARBA00023157"/>
    </source>
</evidence>
<evidence type="ECO:0000256" key="26">
    <source>
        <dbReference type="ARBA" id="ARBA00023180"/>
    </source>
</evidence>
<organism evidence="34 35">
    <name type="scientific">Falco tinnunculus</name>
    <name type="common">Common kestrel</name>
    <dbReference type="NCBI Taxonomy" id="100819"/>
    <lineage>
        <taxon>Eukaryota</taxon>
        <taxon>Metazoa</taxon>
        <taxon>Chordata</taxon>
        <taxon>Craniata</taxon>
        <taxon>Vertebrata</taxon>
        <taxon>Euteleostomi</taxon>
        <taxon>Archelosauria</taxon>
        <taxon>Archosauria</taxon>
        <taxon>Dinosauria</taxon>
        <taxon>Saurischia</taxon>
        <taxon>Theropoda</taxon>
        <taxon>Coelurosauria</taxon>
        <taxon>Aves</taxon>
        <taxon>Neognathae</taxon>
        <taxon>Neoaves</taxon>
        <taxon>Telluraves</taxon>
        <taxon>Australaves</taxon>
        <taxon>Falconiformes</taxon>
        <taxon>Falconidae</taxon>
        <taxon>Falco</taxon>
    </lineage>
</organism>
<dbReference type="Gene3D" id="2.40.128.20">
    <property type="match status" value="1"/>
</dbReference>
<keyword evidence="11" id="KW-0964">Secreted</keyword>
<keyword evidence="27" id="KW-0539">Nucleus</keyword>
<proteinExistence type="inferred from homology"/>
<keyword evidence="9" id="KW-1003">Cell membrane</keyword>
<dbReference type="FunFam" id="4.10.410.10:FF:000010">
    <property type="entry name" value="Alpha1-microglobulin/bikunin (AMBP)"/>
    <property type="match status" value="1"/>
</dbReference>
<evidence type="ECO:0000256" key="21">
    <source>
        <dbReference type="ARBA" id="ARBA00022991"/>
    </source>
</evidence>
<keyword evidence="17" id="KW-0999">Mitochondrion inner membrane</keyword>
<feature type="region of interest" description="Disordered" evidence="32">
    <location>
        <begin position="1"/>
        <end position="69"/>
    </location>
</feature>
<dbReference type="CDD" id="cd22596">
    <property type="entry name" value="Kunitz_bikunin_1-like"/>
    <property type="match status" value="1"/>
</dbReference>
<dbReference type="GO" id="GO:0004867">
    <property type="term" value="F:serine-type endopeptidase inhibitor activity"/>
    <property type="evidence" value="ECO:0007669"/>
    <property type="project" value="UniProtKB-KW"/>
</dbReference>
<name>A0A8C4TT22_FALTI</name>
<dbReference type="OrthoDB" id="9949223at2759"/>
<evidence type="ECO:0000256" key="8">
    <source>
        <dbReference type="ARBA" id="ARBA00018905"/>
    </source>
</evidence>
<dbReference type="InterPro" id="IPR000566">
    <property type="entry name" value="Lipocln_cytosolic_FA-bd_dom"/>
</dbReference>
<evidence type="ECO:0000313" key="34">
    <source>
        <dbReference type="Ensembl" id="ENSFTIP00000000664.1"/>
    </source>
</evidence>
<dbReference type="PRINTS" id="PR00759">
    <property type="entry name" value="BASICPTASE"/>
</dbReference>
<keyword evidence="22" id="KW-0560">Oxidoreductase</keyword>
<dbReference type="InterPro" id="IPR002223">
    <property type="entry name" value="Kunitz_BPTI"/>
</dbReference>
<evidence type="ECO:0000256" key="22">
    <source>
        <dbReference type="ARBA" id="ARBA00023002"/>
    </source>
</evidence>
<keyword evidence="14" id="KW-0646">Protease inhibitor</keyword>
<dbReference type="SUPFAM" id="SSF50814">
    <property type="entry name" value="Lipocalins"/>
    <property type="match status" value="1"/>
</dbReference>
<dbReference type="Pfam" id="PF00014">
    <property type="entry name" value="Kunitz_BPTI"/>
    <property type="match status" value="2"/>
</dbReference>
<dbReference type="InterPro" id="IPR036880">
    <property type="entry name" value="Kunitz_BPTI_sf"/>
</dbReference>
<dbReference type="SMART" id="SM00131">
    <property type="entry name" value="KU"/>
    <property type="match status" value="2"/>
</dbReference>
<evidence type="ECO:0000256" key="14">
    <source>
        <dbReference type="ARBA" id="ARBA00022690"/>
    </source>
</evidence>
<sequence>MAAGCSPPLLHPTPALHKSPPPPRPAAIPGSTWPGHAVPPAAPPPAAPPQPGRPHWPQSEGHTAAQWGQRRVRDATVVLGLSGTLKPPATMFWGLLSLLLFAVANGTPVGDQDEDIQVQENFEAERMYGKWYDIAIGTTCQWMKNYKEKFSMGTLVLGPGSSDNQISTASTRLRQGDCTHISGEYQKTNTPGKYTYYNPKWDVSIQSYVLRTNYKEYAVILMKKKSSFGPSTTLKLYGRSPELRDDIIEAFQQLALEMGIPADSIFILANRGECVPQETATAPQRARRAVLPPEEGSAAGPLPPYIGNKEDSCRLSQDPGPCSGMISRFFYNSSSMACETFLYGGCLGNGNNFYSEKECLQACRTEAACRLPIVPGPCQKLVTRWAFDAAQGKCITFSYGGCKGNGNQFYSEKECKEYCGAPPLAVKIVIRGDRNTGKTTLWHRLQGKKFIEEYIPTQEIQVTSIHWNYKSKMEEVEGVTVMGQCLGGRNSTAASFASFFCVCLGDKMVSLHSCYFNLLLTVSQLIFLVTSLRNYKC</sequence>
<evidence type="ECO:0000256" key="20">
    <source>
        <dbReference type="ARBA" id="ARBA00022974"/>
    </source>
</evidence>
<evidence type="ECO:0000256" key="29">
    <source>
        <dbReference type="ARBA" id="ARBA00029474"/>
    </source>
</evidence>
<keyword evidence="25" id="KW-1015">Disulfide bond</keyword>